<dbReference type="InterPro" id="IPR050951">
    <property type="entry name" value="Retrovirus_Pol_polyprotein"/>
</dbReference>
<dbReference type="Proteomes" id="UP000046392">
    <property type="component" value="Unplaced"/>
</dbReference>
<evidence type="ECO:0000313" key="2">
    <source>
        <dbReference type="Proteomes" id="UP000046392"/>
    </source>
</evidence>
<dbReference type="PANTHER" id="PTHR37984:SF15">
    <property type="entry name" value="INTEGRASE CATALYTIC DOMAIN-CONTAINING PROTEIN"/>
    <property type="match status" value="1"/>
</dbReference>
<name>A0A0N5BGG1_STREA</name>
<sequence length="131" mass="15544">MSHRVRIQKRCVRFGEMNQQQHKTTKRKNEHLIDFKHDFSKYSITIPIKKTKSKTIINILLINVFTVFSYPEAIRLNNASYFSSNEFNIFTCNLGTHLIKSTAYNHDSNDEVERFNRTINEMLTCYKIGYD</sequence>
<keyword evidence="2" id="KW-1185">Reference proteome</keyword>
<dbReference type="GO" id="GO:0015074">
    <property type="term" value="P:DNA integration"/>
    <property type="evidence" value="ECO:0007669"/>
    <property type="project" value="InterPro"/>
</dbReference>
<dbReference type="PROSITE" id="PS50994">
    <property type="entry name" value="INTEGRASE"/>
    <property type="match status" value="1"/>
</dbReference>
<reference evidence="3" key="1">
    <citation type="submission" date="2017-02" db="UniProtKB">
        <authorList>
            <consortium name="WormBaseParasite"/>
        </authorList>
    </citation>
    <scope>IDENTIFICATION</scope>
</reference>
<dbReference type="STRING" id="174720.A0A0N5BGG1"/>
<evidence type="ECO:0000259" key="1">
    <source>
        <dbReference type="PROSITE" id="PS50994"/>
    </source>
</evidence>
<dbReference type="PANTHER" id="PTHR37984">
    <property type="entry name" value="PROTEIN CBG26694"/>
    <property type="match status" value="1"/>
</dbReference>
<accession>A0A0N5BGG1</accession>
<proteinExistence type="predicted"/>
<dbReference type="InterPro" id="IPR012337">
    <property type="entry name" value="RNaseH-like_sf"/>
</dbReference>
<organism evidence="2 3">
    <name type="scientific">Strongyloides papillosus</name>
    <name type="common">Intestinal threadworm</name>
    <dbReference type="NCBI Taxonomy" id="174720"/>
    <lineage>
        <taxon>Eukaryota</taxon>
        <taxon>Metazoa</taxon>
        <taxon>Ecdysozoa</taxon>
        <taxon>Nematoda</taxon>
        <taxon>Chromadorea</taxon>
        <taxon>Rhabditida</taxon>
        <taxon>Tylenchina</taxon>
        <taxon>Panagrolaimomorpha</taxon>
        <taxon>Strongyloidoidea</taxon>
        <taxon>Strongyloididae</taxon>
        <taxon>Strongyloides</taxon>
    </lineage>
</organism>
<dbReference type="Gene3D" id="3.30.420.10">
    <property type="entry name" value="Ribonuclease H-like superfamily/Ribonuclease H"/>
    <property type="match status" value="1"/>
</dbReference>
<protein>
    <submittedName>
        <fullName evidence="3">Integrase catalytic domain-containing protein</fullName>
    </submittedName>
</protein>
<dbReference type="WBParaSite" id="SPAL_0000506700.1">
    <property type="protein sequence ID" value="SPAL_0000506700.1"/>
    <property type="gene ID" value="SPAL_0000506700"/>
</dbReference>
<dbReference type="SUPFAM" id="SSF53098">
    <property type="entry name" value="Ribonuclease H-like"/>
    <property type="match status" value="1"/>
</dbReference>
<evidence type="ECO:0000313" key="3">
    <source>
        <dbReference type="WBParaSite" id="SPAL_0000506700.1"/>
    </source>
</evidence>
<dbReference type="InterPro" id="IPR001584">
    <property type="entry name" value="Integrase_cat-core"/>
</dbReference>
<dbReference type="GO" id="GO:0003676">
    <property type="term" value="F:nucleic acid binding"/>
    <property type="evidence" value="ECO:0007669"/>
    <property type="project" value="InterPro"/>
</dbReference>
<dbReference type="AlphaFoldDB" id="A0A0N5BGG1"/>
<feature type="domain" description="Integrase catalytic" evidence="1">
    <location>
        <begin position="5"/>
        <end position="131"/>
    </location>
</feature>
<dbReference type="InterPro" id="IPR036397">
    <property type="entry name" value="RNaseH_sf"/>
</dbReference>